<dbReference type="SUPFAM" id="SSF51735">
    <property type="entry name" value="NAD(P)-binding Rossmann-fold domains"/>
    <property type="match status" value="1"/>
</dbReference>
<dbReference type="PANTHER" id="PTHR44196">
    <property type="entry name" value="DEHYDROGENASE/REDUCTASE SDR FAMILY MEMBER 7B"/>
    <property type="match status" value="1"/>
</dbReference>
<keyword evidence="2" id="KW-0560">Oxidoreductase</keyword>
<dbReference type="InterPro" id="IPR036291">
    <property type="entry name" value="NAD(P)-bd_dom_sf"/>
</dbReference>
<evidence type="ECO:0000256" key="2">
    <source>
        <dbReference type="ARBA" id="ARBA00023002"/>
    </source>
</evidence>
<dbReference type="Proteomes" id="UP000553209">
    <property type="component" value="Unassembled WGS sequence"/>
</dbReference>
<organism evidence="3 4">
    <name type="scientific">Nocardiopsis alborubida</name>
    <dbReference type="NCBI Taxonomy" id="146802"/>
    <lineage>
        <taxon>Bacteria</taxon>
        <taxon>Bacillati</taxon>
        <taxon>Actinomycetota</taxon>
        <taxon>Actinomycetes</taxon>
        <taxon>Streptosporangiales</taxon>
        <taxon>Nocardiopsidaceae</taxon>
        <taxon>Nocardiopsis</taxon>
    </lineage>
</organism>
<comment type="caution">
    <text evidence="3">The sequence shown here is derived from an EMBL/GenBank/DDBJ whole genome shotgun (WGS) entry which is preliminary data.</text>
</comment>
<dbReference type="EMBL" id="JAAXPG010000012">
    <property type="protein sequence ID" value="NKY98845.1"/>
    <property type="molecule type" value="Genomic_DNA"/>
</dbReference>
<comment type="similarity">
    <text evidence="1">Belongs to the short-chain dehydrogenases/reductases (SDR) family.</text>
</comment>
<evidence type="ECO:0000256" key="1">
    <source>
        <dbReference type="ARBA" id="ARBA00006484"/>
    </source>
</evidence>
<dbReference type="PROSITE" id="PS00061">
    <property type="entry name" value="ADH_SHORT"/>
    <property type="match status" value="1"/>
</dbReference>
<dbReference type="Pfam" id="PF00106">
    <property type="entry name" value="adh_short"/>
    <property type="match status" value="1"/>
</dbReference>
<dbReference type="RefSeq" id="WP_061078772.1">
    <property type="nucleotide sequence ID" value="NZ_JAAXPG010000012.1"/>
</dbReference>
<dbReference type="GO" id="GO:0016020">
    <property type="term" value="C:membrane"/>
    <property type="evidence" value="ECO:0007669"/>
    <property type="project" value="TreeGrafter"/>
</dbReference>
<name>A0A7X6RQF7_9ACTN</name>
<evidence type="ECO:0000313" key="4">
    <source>
        <dbReference type="Proteomes" id="UP000553209"/>
    </source>
</evidence>
<dbReference type="InterPro" id="IPR002347">
    <property type="entry name" value="SDR_fam"/>
</dbReference>
<dbReference type="InterPro" id="IPR020904">
    <property type="entry name" value="Sc_DH/Rdtase_CS"/>
</dbReference>
<reference evidence="3 4" key="1">
    <citation type="submission" date="2020-04" db="EMBL/GenBank/DDBJ databases">
        <title>MicrobeNet Type strains.</title>
        <authorList>
            <person name="Nicholson A.C."/>
        </authorList>
    </citation>
    <scope>NUCLEOTIDE SEQUENCE [LARGE SCALE GENOMIC DNA]</scope>
    <source>
        <strain evidence="3 4">ATCC 23612</strain>
    </source>
</reference>
<dbReference type="GO" id="GO:0016491">
    <property type="term" value="F:oxidoreductase activity"/>
    <property type="evidence" value="ECO:0007669"/>
    <property type="project" value="UniProtKB-KW"/>
</dbReference>
<protein>
    <submittedName>
        <fullName evidence="3">SDR family NAD(P)-dependent oxidoreductase</fullName>
    </submittedName>
</protein>
<dbReference type="Gene3D" id="3.40.50.720">
    <property type="entry name" value="NAD(P)-binding Rossmann-like Domain"/>
    <property type="match status" value="1"/>
</dbReference>
<sequence>MDLEGARVLVAGATGVLGGHISRALNREGTRVVLAGRDEEALDALARELDGSSTAVFEAADTEGCAALVRRTAEEQGGLDGLVIAFGVVAFDTGPDSEGGIEDAAVEKMFQVNTLAPMAMLRAAVDAVKPGGAVAAVTAVTAEYPTHGMAAYSASKAALSAWLAAARADYRARRVAALDVRAPHMDTGLADRPLAGTAPGNLPEPHPVDEVVDAIVRALRSDARSVAFDPRERKLNVR</sequence>
<dbReference type="PANTHER" id="PTHR44196:SF1">
    <property type="entry name" value="DEHYDROGENASE_REDUCTASE SDR FAMILY MEMBER 7B"/>
    <property type="match status" value="1"/>
</dbReference>
<keyword evidence="4" id="KW-1185">Reference proteome</keyword>
<accession>A0A7X6RQF7</accession>
<proteinExistence type="inferred from homology"/>
<gene>
    <name evidence="3" type="ORF">HGB44_14415</name>
</gene>
<evidence type="ECO:0000313" key="3">
    <source>
        <dbReference type="EMBL" id="NKY98845.1"/>
    </source>
</evidence>
<dbReference type="CDD" id="cd05233">
    <property type="entry name" value="SDR_c"/>
    <property type="match status" value="1"/>
</dbReference>
<dbReference type="AlphaFoldDB" id="A0A7X6RQF7"/>